<name>A0AA86N2T3_9BACT</name>
<dbReference type="EMBL" id="OX365700">
    <property type="protein sequence ID" value="CAI4033622.1"/>
    <property type="molecule type" value="Genomic_DNA"/>
</dbReference>
<accession>A0AA86N2T3</accession>
<organism evidence="1 2">
    <name type="scientific">Nitrospira tepida</name>
    <dbReference type="NCBI Taxonomy" id="2973512"/>
    <lineage>
        <taxon>Bacteria</taxon>
        <taxon>Pseudomonadati</taxon>
        <taxon>Nitrospirota</taxon>
        <taxon>Nitrospiria</taxon>
        <taxon>Nitrospirales</taxon>
        <taxon>Nitrospiraceae</taxon>
        <taxon>Nitrospira</taxon>
    </lineage>
</organism>
<evidence type="ECO:0000313" key="2">
    <source>
        <dbReference type="Proteomes" id="UP001179121"/>
    </source>
</evidence>
<evidence type="ECO:0000313" key="1">
    <source>
        <dbReference type="EMBL" id="CAI4033622.1"/>
    </source>
</evidence>
<dbReference type="Proteomes" id="UP001179121">
    <property type="component" value="Chromosome"/>
</dbReference>
<dbReference type="KEGG" id="nti:DNFV4_04063"/>
<gene>
    <name evidence="1" type="ORF">DNFV4_04063</name>
</gene>
<keyword evidence="2" id="KW-1185">Reference proteome</keyword>
<dbReference type="AlphaFoldDB" id="A0AA86N2T3"/>
<sequence>MPVVNWQALVLLKVYAGGPIDLRDARSIVAVQQPSPADRENLIAQAEALGVGQEVRTLLDLHS</sequence>
<reference evidence="1" key="1">
    <citation type="submission" date="2022-10" db="EMBL/GenBank/DDBJ databases">
        <authorList>
            <person name="Koch H."/>
        </authorList>
    </citation>
    <scope>NUCLEOTIDE SEQUENCE</scope>
    <source>
        <strain evidence="1">DNF</strain>
    </source>
</reference>
<proteinExistence type="predicted"/>
<protein>
    <submittedName>
        <fullName evidence="1">Uncharacterized protein</fullName>
    </submittedName>
</protein>